<evidence type="ECO:0000313" key="2">
    <source>
        <dbReference type="Proteomes" id="UP001183202"/>
    </source>
</evidence>
<gene>
    <name evidence="1" type="ORF">RM445_22900</name>
</gene>
<evidence type="ECO:0008006" key="3">
    <source>
        <dbReference type="Google" id="ProtNLM"/>
    </source>
</evidence>
<organism evidence="1 2">
    <name type="scientific">Pseudonocardia charpentierae</name>
    <dbReference type="NCBI Taxonomy" id="3075545"/>
    <lineage>
        <taxon>Bacteria</taxon>
        <taxon>Bacillati</taxon>
        <taxon>Actinomycetota</taxon>
        <taxon>Actinomycetes</taxon>
        <taxon>Pseudonocardiales</taxon>
        <taxon>Pseudonocardiaceae</taxon>
        <taxon>Pseudonocardia</taxon>
    </lineage>
</organism>
<dbReference type="Gene3D" id="3.40.50.1240">
    <property type="entry name" value="Phosphoglycerate mutase-like"/>
    <property type="match status" value="1"/>
</dbReference>
<dbReference type="SUPFAM" id="SSF53254">
    <property type="entry name" value="Phosphoglycerate mutase-like"/>
    <property type="match status" value="1"/>
</dbReference>
<dbReference type="InterPro" id="IPR029033">
    <property type="entry name" value="His_PPase_superfam"/>
</dbReference>
<dbReference type="EMBL" id="JAVREJ010000018">
    <property type="protein sequence ID" value="MDT0352379.1"/>
    <property type="molecule type" value="Genomic_DNA"/>
</dbReference>
<sequence length="204" mass="22125">MTTPDVQDSPPSPADATRMIMVIRHAEKPLHPAGSPYGVTPHGEEDPHSLTVTGWTRAGALAQLFAPSHSRPPLGLRRPDSIYASAHAGGHSKRSIQTVAPLAARLGLEIVKRYAAGDEAHLAKEISTRAGATLIAWHHEAIHSICHHLGTVDPPPPDHWPADRFDIVWTFTLDGHRWRFTQVPQLLLPGDLPHPIAARPDPAA</sequence>
<reference evidence="2" key="1">
    <citation type="submission" date="2023-07" db="EMBL/GenBank/DDBJ databases">
        <title>30 novel species of actinomycetes from the DSMZ collection.</title>
        <authorList>
            <person name="Nouioui I."/>
        </authorList>
    </citation>
    <scope>NUCLEOTIDE SEQUENCE [LARGE SCALE GENOMIC DNA]</scope>
    <source>
        <strain evidence="2">DSM 45834</strain>
    </source>
</reference>
<dbReference type="RefSeq" id="WP_311558885.1">
    <property type="nucleotide sequence ID" value="NZ_JAVREJ010000018.1"/>
</dbReference>
<proteinExistence type="predicted"/>
<accession>A0ABU2NGL8</accession>
<dbReference type="Proteomes" id="UP001183202">
    <property type="component" value="Unassembled WGS sequence"/>
</dbReference>
<comment type="caution">
    <text evidence="1">The sequence shown here is derived from an EMBL/GenBank/DDBJ whole genome shotgun (WGS) entry which is preliminary data.</text>
</comment>
<name>A0ABU2NGL8_9PSEU</name>
<keyword evidence="2" id="KW-1185">Reference proteome</keyword>
<evidence type="ECO:0000313" key="1">
    <source>
        <dbReference type="EMBL" id="MDT0352379.1"/>
    </source>
</evidence>
<protein>
    <recommendedName>
        <fullName evidence="3">Broad specificity phosphatase PhoE</fullName>
    </recommendedName>
</protein>